<keyword evidence="2" id="KW-1185">Reference proteome</keyword>
<sequence>MTEEPQVPGAGRPLDGADTALLQEVAAMYDAVDPVPDDLVARVRFALALDEVFEEVAEMTRLPAESGSVRSDTASTGSTVRTDTLTFSADRLTAMVTVSRAGAARVRIDGWVSPLGARRIHLRMQGAHREVRTDAGGRFVVDDLREGFVQLVLHALDTEDTDELVVTPLFKL</sequence>
<dbReference type="Proteomes" id="UP000515947">
    <property type="component" value="Chromosome"/>
</dbReference>
<gene>
    <name evidence="1" type="ORF">H9L09_08945</name>
</gene>
<dbReference type="KEGG" id="nmes:H9L09_08945"/>
<proteinExistence type="predicted"/>
<protein>
    <submittedName>
        <fullName evidence="1">Carboxypeptidase regulatory-like domain-containing protein</fullName>
    </submittedName>
</protein>
<keyword evidence="1" id="KW-0121">Carboxypeptidase</keyword>
<reference evidence="1 2" key="1">
    <citation type="submission" date="2020-08" db="EMBL/GenBank/DDBJ databases">
        <title>Genome sequence of Nocardioides mesophilus KACC 16243T.</title>
        <authorList>
            <person name="Hyun D.-W."/>
            <person name="Bae J.-W."/>
        </authorList>
    </citation>
    <scope>NUCLEOTIDE SEQUENCE [LARGE SCALE GENOMIC DNA]</scope>
    <source>
        <strain evidence="1 2">KACC 16243</strain>
    </source>
</reference>
<dbReference type="RefSeq" id="WP_187580265.1">
    <property type="nucleotide sequence ID" value="NZ_CP060713.1"/>
</dbReference>
<keyword evidence="1" id="KW-0645">Protease</keyword>
<keyword evidence="1" id="KW-0378">Hydrolase</keyword>
<accession>A0A7G9RFQ0</accession>
<name>A0A7G9RFQ0_9ACTN</name>
<dbReference type="GO" id="GO:0004180">
    <property type="term" value="F:carboxypeptidase activity"/>
    <property type="evidence" value="ECO:0007669"/>
    <property type="project" value="UniProtKB-KW"/>
</dbReference>
<dbReference type="EMBL" id="CP060713">
    <property type="protein sequence ID" value="QNN54425.1"/>
    <property type="molecule type" value="Genomic_DNA"/>
</dbReference>
<dbReference type="AlphaFoldDB" id="A0A7G9RFQ0"/>
<organism evidence="1 2">
    <name type="scientific">Nocardioides mesophilus</name>
    <dbReference type="NCBI Taxonomy" id="433659"/>
    <lineage>
        <taxon>Bacteria</taxon>
        <taxon>Bacillati</taxon>
        <taxon>Actinomycetota</taxon>
        <taxon>Actinomycetes</taxon>
        <taxon>Propionibacteriales</taxon>
        <taxon>Nocardioidaceae</taxon>
        <taxon>Nocardioides</taxon>
    </lineage>
</organism>
<evidence type="ECO:0000313" key="2">
    <source>
        <dbReference type="Proteomes" id="UP000515947"/>
    </source>
</evidence>
<evidence type="ECO:0000313" key="1">
    <source>
        <dbReference type="EMBL" id="QNN54425.1"/>
    </source>
</evidence>